<dbReference type="Proteomes" id="UP001183202">
    <property type="component" value="Unassembled WGS sequence"/>
</dbReference>
<dbReference type="GO" id="GO:0008483">
    <property type="term" value="F:transaminase activity"/>
    <property type="evidence" value="ECO:0007669"/>
    <property type="project" value="UniProtKB-KW"/>
</dbReference>
<dbReference type="InterPro" id="IPR036390">
    <property type="entry name" value="WH_DNA-bd_sf"/>
</dbReference>
<accession>A0ABU2NBG8</accession>
<protein>
    <submittedName>
        <fullName evidence="7">PLP-dependent aminotransferase family protein</fullName>
    </submittedName>
</protein>
<dbReference type="Gene3D" id="3.40.640.10">
    <property type="entry name" value="Type I PLP-dependent aspartate aminotransferase-like (Major domain)"/>
    <property type="match status" value="1"/>
</dbReference>
<comment type="caution">
    <text evidence="7">The sequence shown here is derived from an EMBL/GenBank/DDBJ whole genome shotgun (WGS) entry which is preliminary data.</text>
</comment>
<evidence type="ECO:0000256" key="2">
    <source>
        <dbReference type="ARBA" id="ARBA00022898"/>
    </source>
</evidence>
<dbReference type="EMBL" id="JAVREJ010000012">
    <property type="protein sequence ID" value="MDT0351303.1"/>
    <property type="molecule type" value="Genomic_DNA"/>
</dbReference>
<gene>
    <name evidence="7" type="ORF">RM445_17375</name>
</gene>
<keyword evidence="3" id="KW-0805">Transcription regulation</keyword>
<dbReference type="SUPFAM" id="SSF46785">
    <property type="entry name" value="Winged helix' DNA-binding domain"/>
    <property type="match status" value="1"/>
</dbReference>
<dbReference type="Pfam" id="PF00392">
    <property type="entry name" value="GntR"/>
    <property type="match status" value="1"/>
</dbReference>
<dbReference type="PROSITE" id="PS50949">
    <property type="entry name" value="HTH_GNTR"/>
    <property type="match status" value="1"/>
</dbReference>
<dbReference type="InterPro" id="IPR015421">
    <property type="entry name" value="PyrdxlP-dep_Trfase_major"/>
</dbReference>
<reference evidence="8" key="1">
    <citation type="submission" date="2023-07" db="EMBL/GenBank/DDBJ databases">
        <title>30 novel species of actinomycetes from the DSMZ collection.</title>
        <authorList>
            <person name="Nouioui I."/>
        </authorList>
    </citation>
    <scope>NUCLEOTIDE SEQUENCE [LARGE SCALE GENOMIC DNA]</scope>
    <source>
        <strain evidence="8">DSM 45834</strain>
    </source>
</reference>
<proteinExistence type="inferred from homology"/>
<dbReference type="PRINTS" id="PR00035">
    <property type="entry name" value="HTHGNTR"/>
</dbReference>
<dbReference type="CDD" id="cd07377">
    <property type="entry name" value="WHTH_GntR"/>
    <property type="match status" value="1"/>
</dbReference>
<dbReference type="CDD" id="cd00609">
    <property type="entry name" value="AAT_like"/>
    <property type="match status" value="1"/>
</dbReference>
<dbReference type="InterPro" id="IPR015424">
    <property type="entry name" value="PyrdxlP-dep_Trfase"/>
</dbReference>
<keyword evidence="7" id="KW-0032">Aminotransferase</keyword>
<dbReference type="InterPro" id="IPR036388">
    <property type="entry name" value="WH-like_DNA-bd_sf"/>
</dbReference>
<evidence type="ECO:0000256" key="4">
    <source>
        <dbReference type="ARBA" id="ARBA00023125"/>
    </source>
</evidence>
<dbReference type="InterPro" id="IPR051446">
    <property type="entry name" value="HTH_trans_reg/aminotransferase"/>
</dbReference>
<evidence type="ECO:0000259" key="6">
    <source>
        <dbReference type="PROSITE" id="PS50949"/>
    </source>
</evidence>
<dbReference type="SMART" id="SM00345">
    <property type="entry name" value="HTH_GNTR"/>
    <property type="match status" value="1"/>
</dbReference>
<feature type="domain" description="HTH gntR-type" evidence="6">
    <location>
        <begin position="16"/>
        <end position="84"/>
    </location>
</feature>
<comment type="similarity">
    <text evidence="1">In the C-terminal section; belongs to the class-I pyridoxal-phosphate-dependent aminotransferase family.</text>
</comment>
<dbReference type="Pfam" id="PF00155">
    <property type="entry name" value="Aminotran_1_2"/>
    <property type="match status" value="1"/>
</dbReference>
<dbReference type="Gene3D" id="1.10.10.10">
    <property type="entry name" value="Winged helix-like DNA-binding domain superfamily/Winged helix DNA-binding domain"/>
    <property type="match status" value="1"/>
</dbReference>
<evidence type="ECO:0000313" key="8">
    <source>
        <dbReference type="Proteomes" id="UP001183202"/>
    </source>
</evidence>
<evidence type="ECO:0000313" key="7">
    <source>
        <dbReference type="EMBL" id="MDT0351303.1"/>
    </source>
</evidence>
<evidence type="ECO:0000256" key="1">
    <source>
        <dbReference type="ARBA" id="ARBA00005384"/>
    </source>
</evidence>
<dbReference type="PANTHER" id="PTHR46577">
    <property type="entry name" value="HTH-TYPE TRANSCRIPTIONAL REGULATORY PROTEIN GABR"/>
    <property type="match status" value="1"/>
</dbReference>
<sequence length="457" mass="48407">MGTTSPDLYLAVDRGRGVRAQVEAGIRAAVRGGRLAAGTRLPSTRALAADLGVTRRVVVEAYDQLVAEGYLSARQGAGTVVNAVPRGADAAPSADAGRRLVVDFRPGHPDPALFPRAAWARASRAACAGLGAAELDGADRRGLPALRTALAEYLGRVRGVDAHPDRIVVCSSFGHAVDLLVRVLPGYRFAVEEPGYPVPRNRLLRDGRRVDLVAVDGEGLIVDALRRTTARAVVVTPAHQSPTGVAMSPPRRSALVAWARDVDGYVVEDDFDAEFRYDRRPVGALQGLAPERVVYCGTTAKTLASGLRLGWAVLPAALVDEVVALRADTDGATSTVLQATFAQLLRSGDLDRHLRRSRRVYRARRDAVVAAVHRWLPQATVGGIAAGLNVVLTLPDGTDEQAVVARAAERGIGVYPHRWFTADPGCARPGLVLGYGTVTPEQAGQGVRVLGEVVAAR</sequence>
<evidence type="ECO:0000256" key="3">
    <source>
        <dbReference type="ARBA" id="ARBA00023015"/>
    </source>
</evidence>
<dbReference type="InterPro" id="IPR000524">
    <property type="entry name" value="Tscrpt_reg_HTH_GntR"/>
</dbReference>
<evidence type="ECO:0000256" key="5">
    <source>
        <dbReference type="ARBA" id="ARBA00023163"/>
    </source>
</evidence>
<keyword evidence="7" id="KW-0808">Transferase</keyword>
<dbReference type="RefSeq" id="WP_311557550.1">
    <property type="nucleotide sequence ID" value="NZ_JAVREJ010000012.1"/>
</dbReference>
<keyword evidence="8" id="KW-1185">Reference proteome</keyword>
<name>A0ABU2NBG8_9PSEU</name>
<dbReference type="SUPFAM" id="SSF53383">
    <property type="entry name" value="PLP-dependent transferases"/>
    <property type="match status" value="1"/>
</dbReference>
<organism evidence="7 8">
    <name type="scientific">Pseudonocardia charpentierae</name>
    <dbReference type="NCBI Taxonomy" id="3075545"/>
    <lineage>
        <taxon>Bacteria</taxon>
        <taxon>Bacillati</taxon>
        <taxon>Actinomycetota</taxon>
        <taxon>Actinomycetes</taxon>
        <taxon>Pseudonocardiales</taxon>
        <taxon>Pseudonocardiaceae</taxon>
        <taxon>Pseudonocardia</taxon>
    </lineage>
</organism>
<keyword evidence="5" id="KW-0804">Transcription</keyword>
<dbReference type="PANTHER" id="PTHR46577:SF1">
    <property type="entry name" value="HTH-TYPE TRANSCRIPTIONAL REGULATORY PROTEIN GABR"/>
    <property type="match status" value="1"/>
</dbReference>
<keyword evidence="4" id="KW-0238">DNA-binding</keyword>
<dbReference type="InterPro" id="IPR004839">
    <property type="entry name" value="Aminotransferase_I/II_large"/>
</dbReference>
<keyword evidence="2" id="KW-0663">Pyridoxal phosphate</keyword>